<feature type="domain" description="Microcystin LR degradation protein MlrC C-terminal" evidence="1">
    <location>
        <begin position="298"/>
        <end position="460"/>
    </location>
</feature>
<evidence type="ECO:0000259" key="2">
    <source>
        <dbReference type="Pfam" id="PF07364"/>
    </source>
</evidence>
<dbReference type="OrthoDB" id="318305at2157"/>
<dbReference type="Proteomes" id="UP000243250">
    <property type="component" value="Unassembled WGS sequence"/>
</dbReference>
<keyword evidence="4" id="KW-1185">Reference proteome</keyword>
<dbReference type="RefSeq" id="WP_089882413.1">
    <property type="nucleotide sequence ID" value="NZ_FOYS01000005.1"/>
</dbReference>
<dbReference type="InterPro" id="IPR010799">
    <property type="entry name" value="MlrC_C"/>
</dbReference>
<dbReference type="Pfam" id="PF07171">
    <property type="entry name" value="MlrC_C"/>
    <property type="match status" value="1"/>
</dbReference>
<dbReference type="EMBL" id="FOYS01000005">
    <property type="protein sequence ID" value="SFR64055.1"/>
    <property type="molecule type" value="Genomic_DNA"/>
</dbReference>
<dbReference type="STRING" id="555875.SAMN04488124_2993"/>
<feature type="domain" description="Microcystin LR degradation protein MlrC N-terminal" evidence="2">
    <location>
        <begin position="2"/>
        <end position="287"/>
    </location>
</feature>
<sequence length="476" mass="50622">MKVAVATMSHETNTFADGTTDFETFATAVGADLSEREDVGRSLDGIVETLDAAGVEILPTVGASALPAPTVEPEAYEWVEETLLDRLDGEAVDGVCLDLHGSMFVKGNPDPEGVLLEAVRDAVGPDVPITAALDMHATITERMVAHLDGVAGYRTAPHTDVAATGERAATLLLDALGGDVELTLGWRPIPILLAGERSETEAEPMRTLVASLREADRRDGILDANYFLGFPWADSPHAGCHALVTGDASAESVVESTATELAERFWRRRRSFAFTTEAFESGAALDEAASTDARPVVVADTGDIPGAGASEDTTNLLAAVLDRADLETPLVAVVADADSYEACREAGEDTSVSLSLGRSYPGGTPLNVDGTTRAFCDTGDARTTLVSLDGADVVVSDRRTNVHRDPSFFGRLGVDPRERALVLLKSGYLSPAWKDVAGRRLFALTPGETDQRLSELPYERVPRPLYPLDEDATWSP</sequence>
<dbReference type="Pfam" id="PF07364">
    <property type="entry name" value="DUF1485"/>
    <property type="match status" value="1"/>
</dbReference>
<dbReference type="AlphaFoldDB" id="A0A1I6IB68"/>
<name>A0A1I6IB68_9EURY</name>
<accession>A0A1I6IB68</accession>
<dbReference type="PIRSF" id="PIRSF012702">
    <property type="entry name" value="UCP012702"/>
    <property type="match status" value="1"/>
</dbReference>
<organism evidence="3 4">
    <name type="scientific">Halogeometricum limi</name>
    <dbReference type="NCBI Taxonomy" id="555875"/>
    <lineage>
        <taxon>Archaea</taxon>
        <taxon>Methanobacteriati</taxon>
        <taxon>Methanobacteriota</taxon>
        <taxon>Stenosarchaea group</taxon>
        <taxon>Halobacteria</taxon>
        <taxon>Halobacteriales</taxon>
        <taxon>Haloferacaceae</taxon>
        <taxon>Halogeometricum</taxon>
    </lineage>
</organism>
<dbReference type="InterPro" id="IPR015995">
    <property type="entry name" value="MlrC_N"/>
</dbReference>
<evidence type="ECO:0000313" key="3">
    <source>
        <dbReference type="EMBL" id="SFR64055.1"/>
    </source>
</evidence>
<protein>
    <submittedName>
        <fullName evidence="3">Microcystin degradation protein MlrC, contains DUF1485 domain</fullName>
    </submittedName>
</protein>
<gene>
    <name evidence="3" type="ORF">SAMN04488124_2993</name>
</gene>
<evidence type="ECO:0000259" key="1">
    <source>
        <dbReference type="Pfam" id="PF07171"/>
    </source>
</evidence>
<dbReference type="InterPro" id="IPR009197">
    <property type="entry name" value="MlrC"/>
</dbReference>
<reference evidence="4" key="1">
    <citation type="submission" date="2016-10" db="EMBL/GenBank/DDBJ databases">
        <authorList>
            <person name="Varghese N."/>
            <person name="Submissions S."/>
        </authorList>
    </citation>
    <scope>NUCLEOTIDE SEQUENCE [LARGE SCALE GENOMIC DNA]</scope>
    <source>
        <strain evidence="4">CGMCC 1.8711</strain>
    </source>
</reference>
<proteinExistence type="predicted"/>
<evidence type="ECO:0000313" key="4">
    <source>
        <dbReference type="Proteomes" id="UP000243250"/>
    </source>
</evidence>